<keyword evidence="1 3" id="KW-0808">Transferase</keyword>
<accession>A0A9X3NCX2</accession>
<dbReference type="PANTHER" id="PTHR19136:SF81">
    <property type="entry name" value="MOLYBDENUM COFACTOR GUANYLYLTRANSFERASE"/>
    <property type="match status" value="1"/>
</dbReference>
<name>A0A9X3NCX2_9ACTN</name>
<protein>
    <submittedName>
        <fullName evidence="3">NTP transferase domain-containing protein</fullName>
    </submittedName>
</protein>
<evidence type="ECO:0000313" key="3">
    <source>
        <dbReference type="EMBL" id="MDA0182874.1"/>
    </source>
</evidence>
<evidence type="ECO:0000313" key="4">
    <source>
        <dbReference type="Proteomes" id="UP001147653"/>
    </source>
</evidence>
<evidence type="ECO:0000259" key="2">
    <source>
        <dbReference type="Pfam" id="PF12804"/>
    </source>
</evidence>
<dbReference type="SUPFAM" id="SSF53448">
    <property type="entry name" value="Nucleotide-diphospho-sugar transferases"/>
    <property type="match status" value="1"/>
</dbReference>
<dbReference type="AlphaFoldDB" id="A0A9X3NCX2"/>
<keyword evidence="4" id="KW-1185">Reference proteome</keyword>
<organism evidence="3 4">
    <name type="scientific">Solirubrobacter phytolaccae</name>
    <dbReference type="NCBI Taxonomy" id="1404360"/>
    <lineage>
        <taxon>Bacteria</taxon>
        <taxon>Bacillati</taxon>
        <taxon>Actinomycetota</taxon>
        <taxon>Thermoleophilia</taxon>
        <taxon>Solirubrobacterales</taxon>
        <taxon>Solirubrobacteraceae</taxon>
        <taxon>Solirubrobacter</taxon>
    </lineage>
</organism>
<gene>
    <name evidence="3" type="ORF">OJ997_21355</name>
</gene>
<dbReference type="Pfam" id="PF12804">
    <property type="entry name" value="NTP_transf_3"/>
    <property type="match status" value="1"/>
</dbReference>
<reference evidence="3" key="1">
    <citation type="submission" date="2022-10" db="EMBL/GenBank/DDBJ databases">
        <title>The WGS of Solirubrobacter phytolaccae KCTC 29190.</title>
        <authorList>
            <person name="Jiang Z."/>
        </authorList>
    </citation>
    <scope>NUCLEOTIDE SEQUENCE</scope>
    <source>
        <strain evidence="3">KCTC 29190</strain>
    </source>
</reference>
<dbReference type="PANTHER" id="PTHR19136">
    <property type="entry name" value="MOLYBDENUM COFACTOR GUANYLYLTRANSFERASE"/>
    <property type="match status" value="1"/>
</dbReference>
<dbReference type="Gene3D" id="3.90.550.10">
    <property type="entry name" value="Spore Coat Polysaccharide Biosynthesis Protein SpsA, Chain A"/>
    <property type="match status" value="1"/>
</dbReference>
<dbReference type="InterPro" id="IPR025877">
    <property type="entry name" value="MobA-like_NTP_Trfase"/>
</dbReference>
<sequence>MLAGGRGRRLGGAKALATFSGEPLIKRPLAAARAAGLDAVVVAKPDTALPDLPVLVEPAEPTHPLVGVVAALEHHGALVAVACDQPWVTPELLRALAEHDGPAIAVADEPFPGRYEPSQLPVLRAALAEEASLRRTLAQLAPAVLGAPAALVRSLNTPEELAAAERALDEAARP</sequence>
<dbReference type="Proteomes" id="UP001147653">
    <property type="component" value="Unassembled WGS sequence"/>
</dbReference>
<dbReference type="EMBL" id="JAPDDP010000042">
    <property type="protein sequence ID" value="MDA0182874.1"/>
    <property type="molecule type" value="Genomic_DNA"/>
</dbReference>
<dbReference type="GO" id="GO:0016779">
    <property type="term" value="F:nucleotidyltransferase activity"/>
    <property type="evidence" value="ECO:0007669"/>
    <property type="project" value="UniProtKB-ARBA"/>
</dbReference>
<evidence type="ECO:0000256" key="1">
    <source>
        <dbReference type="ARBA" id="ARBA00022679"/>
    </source>
</evidence>
<proteinExistence type="predicted"/>
<dbReference type="InterPro" id="IPR029044">
    <property type="entry name" value="Nucleotide-diphossugar_trans"/>
</dbReference>
<comment type="caution">
    <text evidence="3">The sequence shown here is derived from an EMBL/GenBank/DDBJ whole genome shotgun (WGS) entry which is preliminary data.</text>
</comment>
<feature type="domain" description="MobA-like NTP transferase" evidence="2">
    <location>
        <begin position="2"/>
        <end position="140"/>
    </location>
</feature>